<evidence type="ECO:0000256" key="1">
    <source>
        <dbReference type="SAM" id="MobiDB-lite"/>
    </source>
</evidence>
<protein>
    <submittedName>
        <fullName evidence="3">Uncharacterized protein</fullName>
    </submittedName>
</protein>
<sequence length="241" mass="24599">MAPRLVGALLLVLAVRGEADAPRLRGPRLRRLPRLRRGARPLRYRNAQCLTAGRLPSEARQTVTCACVFCIAPYVVPGVVVAVRCAGGPGGAGLLRAAQTDSRGAFDVAMPATAPTPCAARVLGATEQLCAPRGLAVARVVPGGAASPSSYALGSPLAFFTTRCRPASGGSAAATTMDAPDRQRQRDAPRVPPAARPAPPAMQAPVGAPPRAGGDGSSPFGVGGGLPLIFFFPFIPIIGIP</sequence>
<organism evidence="3 4">
    <name type="scientific">Panicum miliaceum</name>
    <name type="common">Proso millet</name>
    <name type="synonym">Broomcorn millet</name>
    <dbReference type="NCBI Taxonomy" id="4540"/>
    <lineage>
        <taxon>Eukaryota</taxon>
        <taxon>Viridiplantae</taxon>
        <taxon>Streptophyta</taxon>
        <taxon>Embryophyta</taxon>
        <taxon>Tracheophyta</taxon>
        <taxon>Spermatophyta</taxon>
        <taxon>Magnoliopsida</taxon>
        <taxon>Liliopsida</taxon>
        <taxon>Poales</taxon>
        <taxon>Poaceae</taxon>
        <taxon>PACMAD clade</taxon>
        <taxon>Panicoideae</taxon>
        <taxon>Panicodae</taxon>
        <taxon>Paniceae</taxon>
        <taxon>Panicinae</taxon>
        <taxon>Panicum</taxon>
        <taxon>Panicum sect. Panicum</taxon>
    </lineage>
</organism>
<dbReference type="AlphaFoldDB" id="A0A3L6RNX6"/>
<gene>
    <name evidence="3" type="ORF">C2845_PM11G06690</name>
</gene>
<accession>A0A3L6RNX6</accession>
<feature type="chain" id="PRO_5018312137" evidence="2">
    <location>
        <begin position="20"/>
        <end position="241"/>
    </location>
</feature>
<comment type="caution">
    <text evidence="3">The sequence shown here is derived from an EMBL/GenBank/DDBJ whole genome shotgun (WGS) entry which is preliminary data.</text>
</comment>
<feature type="compositionally biased region" description="Basic and acidic residues" evidence="1">
    <location>
        <begin position="179"/>
        <end position="189"/>
    </location>
</feature>
<keyword evidence="2" id="KW-0732">Signal</keyword>
<evidence type="ECO:0000313" key="4">
    <source>
        <dbReference type="Proteomes" id="UP000275267"/>
    </source>
</evidence>
<feature type="compositionally biased region" description="Pro residues" evidence="1">
    <location>
        <begin position="190"/>
        <end position="202"/>
    </location>
</feature>
<keyword evidence="4" id="KW-1185">Reference proteome</keyword>
<reference evidence="4" key="1">
    <citation type="journal article" date="2019" name="Nat. Commun.">
        <title>The genome of broomcorn millet.</title>
        <authorList>
            <person name="Zou C."/>
            <person name="Miki D."/>
            <person name="Li D."/>
            <person name="Tang Q."/>
            <person name="Xiao L."/>
            <person name="Rajput S."/>
            <person name="Deng P."/>
            <person name="Jia W."/>
            <person name="Huang R."/>
            <person name="Zhang M."/>
            <person name="Sun Y."/>
            <person name="Hu J."/>
            <person name="Fu X."/>
            <person name="Schnable P.S."/>
            <person name="Li F."/>
            <person name="Zhang H."/>
            <person name="Feng B."/>
            <person name="Zhu X."/>
            <person name="Liu R."/>
            <person name="Schnable J.C."/>
            <person name="Zhu J.-K."/>
            <person name="Zhang H."/>
        </authorList>
    </citation>
    <scope>NUCLEOTIDE SEQUENCE [LARGE SCALE GENOMIC DNA]</scope>
</reference>
<evidence type="ECO:0000256" key="2">
    <source>
        <dbReference type="SAM" id="SignalP"/>
    </source>
</evidence>
<proteinExistence type="predicted"/>
<dbReference type="Proteomes" id="UP000275267">
    <property type="component" value="Unassembled WGS sequence"/>
</dbReference>
<name>A0A3L6RNX6_PANMI</name>
<feature type="signal peptide" evidence="2">
    <location>
        <begin position="1"/>
        <end position="19"/>
    </location>
</feature>
<evidence type="ECO:0000313" key="3">
    <source>
        <dbReference type="EMBL" id="RLN07315.1"/>
    </source>
</evidence>
<dbReference type="OrthoDB" id="1104395at2759"/>
<feature type="region of interest" description="Disordered" evidence="1">
    <location>
        <begin position="170"/>
        <end position="218"/>
    </location>
</feature>
<dbReference type="EMBL" id="PQIB02000007">
    <property type="protein sequence ID" value="RLN07315.1"/>
    <property type="molecule type" value="Genomic_DNA"/>
</dbReference>